<evidence type="ECO:0000256" key="4">
    <source>
        <dbReference type="ARBA" id="ARBA00022448"/>
    </source>
</evidence>
<sequence>MTSISKGESSSTSHKGEHHGDHSDGGTLQITRATYVYSICACLNSLNLGFDIGVTTNVGPLVEASFGLTTAQRELFVGSINFWAIFGGFFSNWICDRFGRRRSFITAAVGFMIGRLITGASSSFFMLMVGRMFVGLGVGFGLAIDPLYIAEITPAAHRGKMVSWSEIGVNVGIVLGLATAIMFYGVDDELEWRLMLYIGALLPLVMIYLVLKIMPESPRWLVNRGMAEEAKVVLQEVYPPGFDVDAVISDIKEDLDRERLAKQIGWGAVLCPTKAFRRMLMVGLGTAIAQQACGIDSIFYYMNDLIKASGIESETNQLAVLMLLGVCKLVFVFVGGKLFDTMGRRPLLMASLIGMFLSLIMIAFTESGAQITGMALYLSFFSIGMGPGAWLIPSEVFATSIRAKGMSLATVLNRTVATVVASTFLTTAEAMGITGYFLMLAVVCVFFTALIYFYLPETKGRSLEDMTLYFAEITNDRSILDAEATLRKDEVEMLKTPVESATPA</sequence>
<evidence type="ECO:0000256" key="1">
    <source>
        <dbReference type="ARBA" id="ARBA00004141"/>
    </source>
</evidence>
<dbReference type="InterPro" id="IPR003663">
    <property type="entry name" value="Sugar/inositol_transpt"/>
</dbReference>
<evidence type="ECO:0000256" key="2">
    <source>
        <dbReference type="ARBA" id="ARBA00010992"/>
    </source>
</evidence>
<feature type="transmembrane region" description="Helical" evidence="17">
    <location>
        <begin position="280"/>
        <end position="302"/>
    </location>
</feature>
<evidence type="ECO:0000256" key="3">
    <source>
        <dbReference type="ARBA" id="ARBA00011738"/>
    </source>
</evidence>
<dbReference type="GO" id="GO:0016020">
    <property type="term" value="C:membrane"/>
    <property type="evidence" value="ECO:0007669"/>
    <property type="project" value="UniProtKB-SubCell"/>
</dbReference>
<keyword evidence="4 15" id="KW-0813">Transport</keyword>
<feature type="transmembrane region" description="Helical" evidence="17">
    <location>
        <begin position="347"/>
        <end position="365"/>
    </location>
</feature>
<organism evidence="19 20">
    <name type="scientific">Cylindrotheca closterium</name>
    <dbReference type="NCBI Taxonomy" id="2856"/>
    <lineage>
        <taxon>Eukaryota</taxon>
        <taxon>Sar</taxon>
        <taxon>Stramenopiles</taxon>
        <taxon>Ochrophyta</taxon>
        <taxon>Bacillariophyta</taxon>
        <taxon>Bacillariophyceae</taxon>
        <taxon>Bacillariophycidae</taxon>
        <taxon>Bacillariales</taxon>
        <taxon>Bacillariaceae</taxon>
        <taxon>Cylindrotheca</taxon>
    </lineage>
</organism>
<dbReference type="PROSITE" id="PS00217">
    <property type="entry name" value="SUGAR_TRANSPORT_2"/>
    <property type="match status" value="1"/>
</dbReference>
<keyword evidence="7 17" id="KW-0472">Membrane</keyword>
<dbReference type="PANTHER" id="PTHR48020">
    <property type="entry name" value="PROTON MYO-INOSITOL COTRANSPORTER"/>
    <property type="match status" value="1"/>
</dbReference>
<comment type="subunit">
    <text evidence="3">Homodimer.</text>
</comment>
<evidence type="ECO:0000256" key="5">
    <source>
        <dbReference type="ARBA" id="ARBA00022692"/>
    </source>
</evidence>
<protein>
    <recommendedName>
        <fullName evidence="14">Hexose transporter 1</fullName>
    </recommendedName>
</protein>
<feature type="transmembrane region" description="Helical" evidence="17">
    <location>
        <begin position="162"/>
        <end position="186"/>
    </location>
</feature>
<feature type="region of interest" description="Disordered" evidence="16">
    <location>
        <begin position="1"/>
        <end position="25"/>
    </location>
</feature>
<feature type="transmembrane region" description="Helical" evidence="17">
    <location>
        <begin position="132"/>
        <end position="150"/>
    </location>
</feature>
<dbReference type="Proteomes" id="UP001295423">
    <property type="component" value="Unassembled WGS sequence"/>
</dbReference>
<feature type="transmembrane region" description="Helical" evidence="17">
    <location>
        <begin position="433"/>
        <end position="455"/>
    </location>
</feature>
<evidence type="ECO:0000256" key="6">
    <source>
        <dbReference type="ARBA" id="ARBA00022989"/>
    </source>
</evidence>
<evidence type="ECO:0000256" key="13">
    <source>
        <dbReference type="ARBA" id="ARBA00044710"/>
    </source>
</evidence>
<evidence type="ECO:0000256" key="9">
    <source>
        <dbReference type="ARBA" id="ARBA00044648"/>
    </source>
</evidence>
<dbReference type="SUPFAM" id="SSF103473">
    <property type="entry name" value="MFS general substrate transporter"/>
    <property type="match status" value="1"/>
</dbReference>
<evidence type="ECO:0000256" key="11">
    <source>
        <dbReference type="ARBA" id="ARBA00044662"/>
    </source>
</evidence>
<feature type="transmembrane region" description="Helical" evidence="17">
    <location>
        <begin position="371"/>
        <end position="393"/>
    </location>
</feature>
<evidence type="ECO:0000313" key="20">
    <source>
        <dbReference type="Proteomes" id="UP001295423"/>
    </source>
</evidence>
<name>A0AAD2CAV5_9STRA</name>
<dbReference type="InterPro" id="IPR005828">
    <property type="entry name" value="MFS_sugar_transport-like"/>
</dbReference>
<comment type="catalytic activity">
    <reaction evidence="8">
        <text>D-galactose(in) = D-galactose(out)</text>
        <dbReference type="Rhea" id="RHEA:34915"/>
        <dbReference type="ChEBI" id="CHEBI:4139"/>
    </reaction>
    <physiologicalReaction direction="right-to-left" evidence="8">
        <dbReference type="Rhea" id="RHEA:34917"/>
    </physiologicalReaction>
</comment>
<feature type="domain" description="Major facilitator superfamily (MFS) profile" evidence="18">
    <location>
        <begin position="37"/>
        <end position="459"/>
    </location>
</feature>
<reference evidence="19" key="1">
    <citation type="submission" date="2023-08" db="EMBL/GenBank/DDBJ databases">
        <authorList>
            <person name="Audoor S."/>
            <person name="Bilcke G."/>
        </authorList>
    </citation>
    <scope>NUCLEOTIDE SEQUENCE</scope>
</reference>
<dbReference type="Gene3D" id="1.20.1250.20">
    <property type="entry name" value="MFS general substrate transporter like domains"/>
    <property type="match status" value="1"/>
</dbReference>
<feature type="transmembrane region" description="Helical" evidence="17">
    <location>
        <begin position="405"/>
        <end position="427"/>
    </location>
</feature>
<comment type="catalytic activity">
    <reaction evidence="10">
        <text>D-xylose(out) = D-xylose(in)</text>
        <dbReference type="Rhea" id="RHEA:78427"/>
        <dbReference type="ChEBI" id="CHEBI:53455"/>
    </reaction>
    <physiologicalReaction direction="left-to-right" evidence="10">
        <dbReference type="Rhea" id="RHEA:78428"/>
    </physiologicalReaction>
</comment>
<dbReference type="PANTHER" id="PTHR48020:SF49">
    <property type="entry name" value="SUGAR TRANSPORTER"/>
    <property type="match status" value="1"/>
</dbReference>
<comment type="catalytic activity">
    <reaction evidence="11">
        <text>D-mannose(out) = D-mannose(in)</text>
        <dbReference type="Rhea" id="RHEA:78391"/>
        <dbReference type="ChEBI" id="CHEBI:4208"/>
    </reaction>
    <physiologicalReaction direction="left-to-right" evidence="11">
        <dbReference type="Rhea" id="RHEA:78392"/>
    </physiologicalReaction>
</comment>
<comment type="catalytic activity">
    <reaction evidence="9">
        <text>D-glucose(out) = D-glucose(in)</text>
        <dbReference type="Rhea" id="RHEA:60376"/>
        <dbReference type="ChEBI" id="CHEBI:4167"/>
    </reaction>
    <physiologicalReaction direction="left-to-right" evidence="9">
        <dbReference type="Rhea" id="RHEA:60377"/>
    </physiologicalReaction>
</comment>
<dbReference type="PRINTS" id="PR00171">
    <property type="entry name" value="SUGRTRNSPORT"/>
</dbReference>
<dbReference type="GO" id="GO:0022857">
    <property type="term" value="F:transmembrane transporter activity"/>
    <property type="evidence" value="ECO:0007669"/>
    <property type="project" value="InterPro"/>
</dbReference>
<feature type="transmembrane region" description="Helical" evidence="17">
    <location>
        <begin position="75"/>
        <end position="95"/>
    </location>
</feature>
<dbReference type="AlphaFoldDB" id="A0AAD2CAV5"/>
<evidence type="ECO:0000256" key="10">
    <source>
        <dbReference type="ARBA" id="ARBA00044656"/>
    </source>
</evidence>
<feature type="transmembrane region" description="Helical" evidence="17">
    <location>
        <begin position="192"/>
        <end position="211"/>
    </location>
</feature>
<dbReference type="NCBIfam" id="TIGR00879">
    <property type="entry name" value="SP"/>
    <property type="match status" value="1"/>
</dbReference>
<evidence type="ECO:0000256" key="8">
    <source>
        <dbReference type="ARBA" id="ARBA00044637"/>
    </source>
</evidence>
<gene>
    <name evidence="19" type="ORF">CYCCA115_LOCUS594</name>
</gene>
<dbReference type="InterPro" id="IPR050814">
    <property type="entry name" value="Myo-inositol_Transporter"/>
</dbReference>
<keyword evidence="20" id="KW-1185">Reference proteome</keyword>
<comment type="catalytic activity">
    <reaction evidence="13">
        <text>D-fructose(out) = D-fructose(in)</text>
        <dbReference type="Rhea" id="RHEA:60372"/>
        <dbReference type="ChEBI" id="CHEBI:37721"/>
    </reaction>
    <physiologicalReaction direction="left-to-right" evidence="13">
        <dbReference type="Rhea" id="RHEA:60373"/>
    </physiologicalReaction>
</comment>
<feature type="compositionally biased region" description="Basic and acidic residues" evidence="16">
    <location>
        <begin position="14"/>
        <end position="24"/>
    </location>
</feature>
<accession>A0AAD2CAV5</accession>
<comment type="caution">
    <text evidence="19">The sequence shown here is derived from an EMBL/GenBank/DDBJ whole genome shotgun (WGS) entry which is preliminary data.</text>
</comment>
<dbReference type="InterPro" id="IPR005829">
    <property type="entry name" value="Sugar_transporter_CS"/>
</dbReference>
<dbReference type="Pfam" id="PF00083">
    <property type="entry name" value="Sugar_tr"/>
    <property type="match status" value="1"/>
</dbReference>
<comment type="catalytic activity">
    <reaction evidence="12">
        <text>D-glucosamine(out) = D-glucosamine(in)</text>
        <dbReference type="Rhea" id="RHEA:78423"/>
        <dbReference type="ChEBI" id="CHEBI:58723"/>
    </reaction>
    <physiologicalReaction direction="left-to-right" evidence="12">
        <dbReference type="Rhea" id="RHEA:78424"/>
    </physiologicalReaction>
</comment>
<evidence type="ECO:0000256" key="7">
    <source>
        <dbReference type="ARBA" id="ARBA00023136"/>
    </source>
</evidence>
<evidence type="ECO:0000256" key="15">
    <source>
        <dbReference type="RuleBase" id="RU003346"/>
    </source>
</evidence>
<evidence type="ECO:0000256" key="16">
    <source>
        <dbReference type="SAM" id="MobiDB-lite"/>
    </source>
</evidence>
<proteinExistence type="inferred from homology"/>
<evidence type="ECO:0000259" key="18">
    <source>
        <dbReference type="PROSITE" id="PS50850"/>
    </source>
</evidence>
<feature type="transmembrane region" description="Helical" evidence="17">
    <location>
        <begin position="317"/>
        <end position="335"/>
    </location>
</feature>
<evidence type="ECO:0000313" key="19">
    <source>
        <dbReference type="EMBL" id="CAJ1911319.1"/>
    </source>
</evidence>
<dbReference type="InterPro" id="IPR036259">
    <property type="entry name" value="MFS_trans_sf"/>
</dbReference>
<feature type="compositionally biased region" description="Low complexity" evidence="16">
    <location>
        <begin position="1"/>
        <end position="13"/>
    </location>
</feature>
<comment type="similarity">
    <text evidence="2 15">Belongs to the major facilitator superfamily. Sugar transporter (TC 2.A.1.1) family.</text>
</comment>
<keyword evidence="6 17" id="KW-1133">Transmembrane helix</keyword>
<keyword evidence="5 17" id="KW-0812">Transmembrane</keyword>
<evidence type="ECO:0000256" key="17">
    <source>
        <dbReference type="SAM" id="Phobius"/>
    </source>
</evidence>
<evidence type="ECO:0000256" key="12">
    <source>
        <dbReference type="ARBA" id="ARBA00044668"/>
    </source>
</evidence>
<feature type="transmembrane region" description="Helical" evidence="17">
    <location>
        <begin position="104"/>
        <end position="126"/>
    </location>
</feature>
<dbReference type="PROSITE" id="PS50850">
    <property type="entry name" value="MFS"/>
    <property type="match status" value="1"/>
</dbReference>
<evidence type="ECO:0000256" key="14">
    <source>
        <dbReference type="ARBA" id="ARBA00044780"/>
    </source>
</evidence>
<comment type="subcellular location">
    <subcellularLocation>
        <location evidence="1">Membrane</location>
        <topology evidence="1">Multi-pass membrane protein</topology>
    </subcellularLocation>
</comment>
<dbReference type="InterPro" id="IPR020846">
    <property type="entry name" value="MFS_dom"/>
</dbReference>
<dbReference type="EMBL" id="CAKOGP040000001">
    <property type="protein sequence ID" value="CAJ1911319.1"/>
    <property type="molecule type" value="Genomic_DNA"/>
</dbReference>